<evidence type="ECO:0000256" key="1">
    <source>
        <dbReference type="ARBA" id="ARBA00023015"/>
    </source>
</evidence>
<comment type="caution">
    <text evidence="6">The sequence shown here is derived from an EMBL/GenBank/DDBJ whole genome shotgun (WGS) entry which is preliminary data.</text>
</comment>
<dbReference type="Gene3D" id="1.10.357.10">
    <property type="entry name" value="Tetracycline Repressor, domain 2"/>
    <property type="match status" value="1"/>
</dbReference>
<evidence type="ECO:0000313" key="7">
    <source>
        <dbReference type="Proteomes" id="UP000319792"/>
    </source>
</evidence>
<dbReference type="RefSeq" id="WP_146435566.1">
    <property type="nucleotide sequence ID" value="NZ_VIGV01000004.1"/>
</dbReference>
<dbReference type="InterPro" id="IPR001647">
    <property type="entry name" value="HTH_TetR"/>
</dbReference>
<accession>A0A5C5RMC4</accession>
<reference evidence="6 7" key="1">
    <citation type="submission" date="2019-08" db="EMBL/GenBank/DDBJ databases">
        <title>Tsukamurella conjunctivitidis sp. nov., Tsukamurella assacharolytica sp. nov. and Tsukamurella sputae sp. nov. isolated from patients with conjunctivitis, bacteraemia (lymphoma) and respiratory infection (sputum) in Hong Kong.</title>
        <authorList>
            <person name="Fok K.M.N."/>
            <person name="Fong J.Y.H."/>
        </authorList>
    </citation>
    <scope>NUCLEOTIDE SEQUENCE [LARGE SCALE GENOMIC DNA]</scope>
    <source>
        <strain evidence="6 7">HKU70</strain>
    </source>
</reference>
<evidence type="ECO:0000256" key="4">
    <source>
        <dbReference type="PROSITE-ProRule" id="PRU00335"/>
    </source>
</evidence>
<dbReference type="EMBL" id="VIGV01000004">
    <property type="protein sequence ID" value="TWS23653.1"/>
    <property type="molecule type" value="Genomic_DNA"/>
</dbReference>
<dbReference type="InterPro" id="IPR050109">
    <property type="entry name" value="HTH-type_TetR-like_transc_reg"/>
</dbReference>
<dbReference type="PANTHER" id="PTHR30055">
    <property type="entry name" value="HTH-TYPE TRANSCRIPTIONAL REGULATOR RUTR"/>
    <property type="match status" value="1"/>
</dbReference>
<dbReference type="AlphaFoldDB" id="A0A5C5RMC4"/>
<proteinExistence type="predicted"/>
<dbReference type="OrthoDB" id="5068503at2"/>
<protein>
    <submittedName>
        <fullName evidence="6">TetR/AcrR family transcriptional regulator</fullName>
    </submittedName>
</protein>
<keyword evidence="1" id="KW-0805">Transcription regulation</keyword>
<dbReference type="GO" id="GO:0003700">
    <property type="term" value="F:DNA-binding transcription factor activity"/>
    <property type="evidence" value="ECO:0007669"/>
    <property type="project" value="TreeGrafter"/>
</dbReference>
<dbReference type="PROSITE" id="PS50977">
    <property type="entry name" value="HTH_TETR_2"/>
    <property type="match status" value="1"/>
</dbReference>
<keyword evidence="7" id="KW-1185">Reference proteome</keyword>
<evidence type="ECO:0000256" key="3">
    <source>
        <dbReference type="ARBA" id="ARBA00023163"/>
    </source>
</evidence>
<organism evidence="6 7">
    <name type="scientific">Tsukamurella sputi</name>
    <dbReference type="NCBI Taxonomy" id="2591848"/>
    <lineage>
        <taxon>Bacteria</taxon>
        <taxon>Bacillati</taxon>
        <taxon>Actinomycetota</taxon>
        <taxon>Actinomycetes</taxon>
        <taxon>Mycobacteriales</taxon>
        <taxon>Tsukamurellaceae</taxon>
        <taxon>Tsukamurella</taxon>
    </lineage>
</organism>
<feature type="DNA-binding region" description="H-T-H motif" evidence="4">
    <location>
        <begin position="31"/>
        <end position="50"/>
    </location>
</feature>
<name>A0A5C5RMC4_9ACTN</name>
<sequence length="199" mass="20265">MPRGVAIDGARQRLFAAAEEVILRGGVGRLTGRAVTAQAGVATGLLHAHFGDFDGFLAAYAVDRSFLLVAEAGEAISAGAGAESTVAESLCAQLDALPQPATTAFARLLAARPDLRGRAAEVLGEDAAGFEGVTAAVAERLAAAQLEGRLRPDVRADDLAYAVVAVALRAWCAGDSDDRRRTTVAAILSASVDAPPAGD</sequence>
<dbReference type="Proteomes" id="UP000319792">
    <property type="component" value="Unassembled WGS sequence"/>
</dbReference>
<dbReference type="SUPFAM" id="SSF46689">
    <property type="entry name" value="Homeodomain-like"/>
    <property type="match status" value="1"/>
</dbReference>
<gene>
    <name evidence="6" type="ORF">FK268_15430</name>
</gene>
<dbReference type="PANTHER" id="PTHR30055:SF238">
    <property type="entry name" value="MYCOFACTOCIN BIOSYNTHESIS TRANSCRIPTIONAL REGULATOR MFTR-RELATED"/>
    <property type="match status" value="1"/>
</dbReference>
<evidence type="ECO:0000259" key="5">
    <source>
        <dbReference type="PROSITE" id="PS50977"/>
    </source>
</evidence>
<dbReference type="InterPro" id="IPR009057">
    <property type="entry name" value="Homeodomain-like_sf"/>
</dbReference>
<dbReference type="Pfam" id="PF00440">
    <property type="entry name" value="TetR_N"/>
    <property type="match status" value="1"/>
</dbReference>
<evidence type="ECO:0000256" key="2">
    <source>
        <dbReference type="ARBA" id="ARBA00023125"/>
    </source>
</evidence>
<keyword evidence="3" id="KW-0804">Transcription</keyword>
<dbReference type="GO" id="GO:0000976">
    <property type="term" value="F:transcription cis-regulatory region binding"/>
    <property type="evidence" value="ECO:0007669"/>
    <property type="project" value="TreeGrafter"/>
</dbReference>
<feature type="domain" description="HTH tetR-type" evidence="5">
    <location>
        <begin position="8"/>
        <end position="68"/>
    </location>
</feature>
<evidence type="ECO:0000313" key="6">
    <source>
        <dbReference type="EMBL" id="TWS23653.1"/>
    </source>
</evidence>
<keyword evidence="2 4" id="KW-0238">DNA-binding</keyword>